<proteinExistence type="predicted"/>
<gene>
    <name evidence="1" type="ORF">DERYTH_LOCUS18548</name>
</gene>
<dbReference type="EMBL" id="CAJVPY010018966">
    <property type="protein sequence ID" value="CAG8769504.1"/>
    <property type="molecule type" value="Genomic_DNA"/>
</dbReference>
<dbReference type="OrthoDB" id="2431843at2759"/>
<protein>
    <submittedName>
        <fullName evidence="1">19060_t:CDS:1</fullName>
    </submittedName>
</protein>
<name>A0A9N9J8G2_9GLOM</name>
<reference evidence="1" key="1">
    <citation type="submission" date="2021-06" db="EMBL/GenBank/DDBJ databases">
        <authorList>
            <person name="Kallberg Y."/>
            <person name="Tangrot J."/>
            <person name="Rosling A."/>
        </authorList>
    </citation>
    <scope>NUCLEOTIDE SEQUENCE</scope>
    <source>
        <strain evidence="1">MA453B</strain>
    </source>
</reference>
<dbReference type="AlphaFoldDB" id="A0A9N9J8G2"/>
<evidence type="ECO:0000313" key="1">
    <source>
        <dbReference type="EMBL" id="CAG8769504.1"/>
    </source>
</evidence>
<keyword evidence="2" id="KW-1185">Reference proteome</keyword>
<evidence type="ECO:0000313" key="2">
    <source>
        <dbReference type="Proteomes" id="UP000789405"/>
    </source>
</evidence>
<feature type="non-terminal residue" evidence="1">
    <location>
        <position position="1"/>
    </location>
</feature>
<feature type="non-terminal residue" evidence="1">
    <location>
        <position position="229"/>
    </location>
</feature>
<comment type="caution">
    <text evidence="1">The sequence shown here is derived from an EMBL/GenBank/DDBJ whole genome shotgun (WGS) entry which is preliminary data.</text>
</comment>
<organism evidence="1 2">
    <name type="scientific">Dentiscutata erythropus</name>
    <dbReference type="NCBI Taxonomy" id="1348616"/>
    <lineage>
        <taxon>Eukaryota</taxon>
        <taxon>Fungi</taxon>
        <taxon>Fungi incertae sedis</taxon>
        <taxon>Mucoromycota</taxon>
        <taxon>Glomeromycotina</taxon>
        <taxon>Glomeromycetes</taxon>
        <taxon>Diversisporales</taxon>
        <taxon>Gigasporaceae</taxon>
        <taxon>Dentiscutata</taxon>
    </lineage>
</organism>
<dbReference type="Proteomes" id="UP000789405">
    <property type="component" value="Unassembled WGS sequence"/>
</dbReference>
<accession>A0A9N9J8G2</accession>
<sequence length="229" mass="26171">FCNILGDYEVDQTNSTQTETGLNVIVPTANTSMFGINNALDFLQIDNIIENYFEPISEANNEFDIEITEHDDDTDTFTYCMDEVERYISTQFRNAKSSDEPVKFAFDIELDSGLLDAVALTNTNISDANFALRNPVVEGSRSSNLQNTSIITHESKMEERKEKYTYYAKKFEKVLELYKREIDNDNFVKNFDTLVGPFVKAVGECEEALQARNQQGTQRLGNKKLAFWL</sequence>